<evidence type="ECO:0000256" key="1">
    <source>
        <dbReference type="SAM" id="MobiDB-lite"/>
    </source>
</evidence>
<keyword evidence="4" id="KW-1185">Reference proteome</keyword>
<feature type="compositionally biased region" description="Polar residues" evidence="1">
    <location>
        <begin position="390"/>
        <end position="401"/>
    </location>
</feature>
<feature type="region of interest" description="Disordered" evidence="1">
    <location>
        <begin position="1"/>
        <end position="111"/>
    </location>
</feature>
<evidence type="ECO:0000256" key="2">
    <source>
        <dbReference type="SAM" id="Phobius"/>
    </source>
</evidence>
<gene>
    <name evidence="3" type="ORF">P43SY_006587</name>
</gene>
<name>A0AAD5LEE1_PYTIN</name>
<dbReference type="EMBL" id="JAKCXM010000230">
    <property type="protein sequence ID" value="KAJ0398033.1"/>
    <property type="molecule type" value="Genomic_DNA"/>
</dbReference>
<keyword evidence="2" id="KW-0472">Membrane</keyword>
<evidence type="ECO:0000313" key="4">
    <source>
        <dbReference type="Proteomes" id="UP001209570"/>
    </source>
</evidence>
<feature type="compositionally biased region" description="Low complexity" evidence="1">
    <location>
        <begin position="306"/>
        <end position="328"/>
    </location>
</feature>
<feature type="compositionally biased region" description="Basic and acidic residues" evidence="1">
    <location>
        <begin position="444"/>
        <end position="456"/>
    </location>
</feature>
<keyword evidence="2" id="KW-0812">Transmembrane</keyword>
<feature type="compositionally biased region" description="Polar residues" evidence="1">
    <location>
        <begin position="275"/>
        <end position="285"/>
    </location>
</feature>
<organism evidence="3 4">
    <name type="scientific">Pythium insidiosum</name>
    <name type="common">Pythiosis disease agent</name>
    <dbReference type="NCBI Taxonomy" id="114742"/>
    <lineage>
        <taxon>Eukaryota</taxon>
        <taxon>Sar</taxon>
        <taxon>Stramenopiles</taxon>
        <taxon>Oomycota</taxon>
        <taxon>Peronosporomycetes</taxon>
        <taxon>Pythiales</taxon>
        <taxon>Pythiaceae</taxon>
        <taxon>Pythium</taxon>
    </lineage>
</organism>
<feature type="region of interest" description="Disordered" evidence="1">
    <location>
        <begin position="214"/>
        <end position="330"/>
    </location>
</feature>
<protein>
    <submittedName>
        <fullName evidence="3">Uncharacterized protein</fullName>
    </submittedName>
</protein>
<feature type="compositionally biased region" description="Pro residues" evidence="1">
    <location>
        <begin position="78"/>
        <end position="98"/>
    </location>
</feature>
<reference evidence="3" key="1">
    <citation type="submission" date="2021-12" db="EMBL/GenBank/DDBJ databases">
        <title>Prjna785345.</title>
        <authorList>
            <person name="Rujirawat T."/>
            <person name="Krajaejun T."/>
        </authorList>
    </citation>
    <scope>NUCLEOTIDE SEQUENCE</scope>
    <source>
        <strain evidence="3">Pi057C3</strain>
    </source>
</reference>
<feature type="compositionally biased region" description="Low complexity" evidence="1">
    <location>
        <begin position="254"/>
        <end position="264"/>
    </location>
</feature>
<feature type="transmembrane region" description="Helical" evidence="2">
    <location>
        <begin position="115"/>
        <end position="136"/>
    </location>
</feature>
<feature type="compositionally biased region" description="Low complexity" evidence="1">
    <location>
        <begin position="26"/>
        <end position="43"/>
    </location>
</feature>
<dbReference type="Proteomes" id="UP001209570">
    <property type="component" value="Unassembled WGS sequence"/>
</dbReference>
<dbReference type="AlphaFoldDB" id="A0AAD5LEE1"/>
<feature type="compositionally biased region" description="Low complexity" evidence="1">
    <location>
        <begin position="53"/>
        <end position="77"/>
    </location>
</feature>
<comment type="caution">
    <text evidence="3">The sequence shown here is derived from an EMBL/GenBank/DDBJ whole genome shotgun (WGS) entry which is preliminary data.</text>
</comment>
<feature type="region of interest" description="Disordered" evidence="1">
    <location>
        <begin position="438"/>
        <end position="461"/>
    </location>
</feature>
<sequence length="500" mass="52089">MSTSSIVETMPPSVQDPSVPTPDAPLTPVDPVAPVVPVAPIAPSSHGSGHADATSSASSSSQEEAPTTTEPAPTAAPTLPPTTPPAPRLTPTLRPPAPTVTAKVKAGASNGPSSAVLSVSLAFATVLIIAGCLLLVRSRRRRKLAALNRHNNLTNLGTPTISIELPMPSTTSKDFTADGSHVRYGGESLFNTNAPVISPQLNHGQRLAPTAYQPAPQTTYRLVDPSPSATPMGLATIAQTPQGTRSTPLPPPLTRTTSNTSSSSREQRRSRRQPDNQFGARQQPTAGALAPPPGPPAVARTISGGSTRSARASQRAAAAPTVVAASQRNIRDTNASEASTIDNFHDSMCDDLYAFGDGLGRQRAQSRALDQGVATVQEEDGAPSHAALAKTSSKKTLSIASMTRRAPPPPPPSSAEPNQLPILEELAPFVATERPTSVLAHHARPSEDPRDPDKPLDAIQRLSDVSLGSTGSISRPGSLVEFVQVVEVENQDGTRKEIEI</sequence>
<proteinExistence type="predicted"/>
<keyword evidence="2" id="KW-1133">Transmembrane helix</keyword>
<evidence type="ECO:0000313" key="3">
    <source>
        <dbReference type="EMBL" id="KAJ0398033.1"/>
    </source>
</evidence>
<accession>A0AAD5LEE1</accession>
<feature type="region of interest" description="Disordered" evidence="1">
    <location>
        <begin position="376"/>
        <end position="418"/>
    </location>
</feature>